<dbReference type="AlphaFoldDB" id="A0AAN9L398"/>
<feature type="region of interest" description="Disordered" evidence="1">
    <location>
        <begin position="100"/>
        <end position="154"/>
    </location>
</feature>
<proteinExistence type="predicted"/>
<feature type="compositionally biased region" description="Low complexity" evidence="1">
    <location>
        <begin position="309"/>
        <end position="332"/>
    </location>
</feature>
<dbReference type="EMBL" id="JAYMYR010000076">
    <property type="protein sequence ID" value="KAK7326153.1"/>
    <property type="molecule type" value="Genomic_DNA"/>
</dbReference>
<gene>
    <name evidence="2" type="ORF">VNO80_33228</name>
</gene>
<evidence type="ECO:0000313" key="3">
    <source>
        <dbReference type="Proteomes" id="UP001374584"/>
    </source>
</evidence>
<sequence>MPCRPPGAMLACTAPRSTRRLGLVPSPRPLDLVQPLQAHIKCTIHHLIVSPTILCRQDALTSSSDHREKHLYRFRGDPRPVHARQMSRFVTRLFASIHDRSASRQKQRPLEIPPGQSAAILTSPAKEQRTALAKRQHRSIHPDLSRPRRASPNPLHTRAALARPARHRLYSLVSVTPLLRPLAGCPKPFRSSLNIPQLVVVSLYLAVCMVALLWKADHAPPMPGKPDGPDYRRTEATSSVSPSGVGTKSSRRFTRLLAESALSRPPFTLPTLVSGHHSGRCTVLMVQPPSGRGRVGFWRPRPNPSFSGLGSLGQLSCSSPSRLSRGSASDGSRSSRRAMLLVSRSLSLAQECTCRLPSLVVSWSRKPLMGARLTAQYRFRRRLWPVHGA</sequence>
<protein>
    <submittedName>
        <fullName evidence="2">Uncharacterized protein</fullName>
    </submittedName>
</protein>
<dbReference type="Proteomes" id="UP001374584">
    <property type="component" value="Unassembled WGS sequence"/>
</dbReference>
<evidence type="ECO:0000256" key="1">
    <source>
        <dbReference type="SAM" id="MobiDB-lite"/>
    </source>
</evidence>
<evidence type="ECO:0000313" key="2">
    <source>
        <dbReference type="EMBL" id="KAK7326153.1"/>
    </source>
</evidence>
<reference evidence="2 3" key="1">
    <citation type="submission" date="2024-01" db="EMBL/GenBank/DDBJ databases">
        <title>The genomes of 5 underutilized Papilionoideae crops provide insights into root nodulation and disease resistanc.</title>
        <authorList>
            <person name="Jiang F."/>
        </authorList>
    </citation>
    <scope>NUCLEOTIDE SEQUENCE [LARGE SCALE GENOMIC DNA]</scope>
    <source>
        <strain evidence="2">JINMINGXINNONG_FW02</strain>
        <tissue evidence="2">Leaves</tissue>
    </source>
</reference>
<feature type="region of interest" description="Disordered" evidence="1">
    <location>
        <begin position="219"/>
        <end position="250"/>
    </location>
</feature>
<accession>A0AAN9L398</accession>
<keyword evidence="3" id="KW-1185">Reference proteome</keyword>
<feature type="region of interest" description="Disordered" evidence="1">
    <location>
        <begin position="309"/>
        <end position="334"/>
    </location>
</feature>
<feature type="compositionally biased region" description="Polar residues" evidence="1">
    <location>
        <begin position="236"/>
        <end position="248"/>
    </location>
</feature>
<organism evidence="2 3">
    <name type="scientific">Phaseolus coccineus</name>
    <name type="common">Scarlet runner bean</name>
    <name type="synonym">Phaseolus multiflorus</name>
    <dbReference type="NCBI Taxonomy" id="3886"/>
    <lineage>
        <taxon>Eukaryota</taxon>
        <taxon>Viridiplantae</taxon>
        <taxon>Streptophyta</taxon>
        <taxon>Embryophyta</taxon>
        <taxon>Tracheophyta</taxon>
        <taxon>Spermatophyta</taxon>
        <taxon>Magnoliopsida</taxon>
        <taxon>eudicotyledons</taxon>
        <taxon>Gunneridae</taxon>
        <taxon>Pentapetalae</taxon>
        <taxon>rosids</taxon>
        <taxon>fabids</taxon>
        <taxon>Fabales</taxon>
        <taxon>Fabaceae</taxon>
        <taxon>Papilionoideae</taxon>
        <taxon>50 kb inversion clade</taxon>
        <taxon>NPAAA clade</taxon>
        <taxon>indigoferoid/millettioid clade</taxon>
        <taxon>Phaseoleae</taxon>
        <taxon>Phaseolus</taxon>
    </lineage>
</organism>
<comment type="caution">
    <text evidence="2">The sequence shown here is derived from an EMBL/GenBank/DDBJ whole genome shotgun (WGS) entry which is preliminary data.</text>
</comment>
<name>A0AAN9L398_PHACN</name>